<name>A0ABY6UBT4_BIOOC</name>
<reference evidence="2 3" key="1">
    <citation type="submission" date="2019-06" db="EMBL/GenBank/DDBJ databases">
        <authorList>
            <person name="Broberg M."/>
        </authorList>
    </citation>
    <scope>NUCLEOTIDE SEQUENCE [LARGE SCALE GENOMIC DNA]</scope>
</reference>
<protein>
    <recommendedName>
        <fullName evidence="4">Nucleoside phosphorylase domain-containing protein</fullName>
    </recommendedName>
</protein>
<dbReference type="SMART" id="SM00248">
    <property type="entry name" value="ANK"/>
    <property type="match status" value="11"/>
</dbReference>
<dbReference type="SUPFAM" id="SSF53167">
    <property type="entry name" value="Purine and uridine phosphorylases"/>
    <property type="match status" value="1"/>
</dbReference>
<sequence length="773" mass="83609">MSSPEDYTVGWICAIAKEYVAAQVFLDERHPAPEFVACNDSNAYALGRMGRHKVVIAVLPDGEYGISAATGVAKDMLHSFPNVRIGLMVGIGGGAPSRKHDIRLGDIVVSAPRGSTGGVFQYDFGKTIQDRAFCTTGFLNQAPALLRCSVADVKARFEMEDHQFEAAIESVLKSKPKLRRNYKRPNRDSDRLYQSAVVHPVAGDVACVTTCGDGPSKLIARPERTEEDDNPAIHYGLIAPANQLMKDAFVRDQLAAEKDVLCFEMEAAGLMNQFPCLVIRGICDYSDSHKTKEWQGFAAMTAAAYAKNLLCCIPPSKVETERKIADILSDRNVKADMKDKIGRSPLSYAAQNGHQSVVELLLKTGNVTADSEDAKLRTPLLYAAKGGSEASVKLLLETGNADADSKDKEGRSPLSYAAVQANGAIVKLLLETGNADADSKDKKGRSPLSYAAGAGNEAVVKLLLDISSSGVNSKDNRNMTPLSYAANNNHESITKMLFDRWNREVRAASDWQADTLAIPIFHDSIVDILLESGNLDIPSENGRSTLFWAARAGVRTIVKQLLDTGKVNVNSKDTFYGLSPLSWAIKGGREETVKLLLDAPNVDVNLQSSNGQAPLASAAVRGLEATTKLLLSTGRVEVDLKDSVTGITALEYAVTNGNEAIVRLLLNTRMVDINSKSFKGYTPLLLAARWNREAPMKLLLDTGQADINSRGGYDKTPIIVAAERGYEGIVKLLLDTDGVDIDLKDSFGLTALDHAIGKQHKAVRKLLQDRSGT</sequence>
<organism evidence="2 3">
    <name type="scientific">Bionectria ochroleuca</name>
    <name type="common">Gliocladium roseum</name>
    <dbReference type="NCBI Taxonomy" id="29856"/>
    <lineage>
        <taxon>Eukaryota</taxon>
        <taxon>Fungi</taxon>
        <taxon>Dikarya</taxon>
        <taxon>Ascomycota</taxon>
        <taxon>Pezizomycotina</taxon>
        <taxon>Sordariomycetes</taxon>
        <taxon>Hypocreomycetidae</taxon>
        <taxon>Hypocreales</taxon>
        <taxon>Bionectriaceae</taxon>
        <taxon>Clonostachys</taxon>
    </lineage>
</organism>
<evidence type="ECO:0000313" key="3">
    <source>
        <dbReference type="Proteomes" id="UP000766486"/>
    </source>
</evidence>
<evidence type="ECO:0008006" key="4">
    <source>
        <dbReference type="Google" id="ProtNLM"/>
    </source>
</evidence>
<dbReference type="Gene3D" id="3.40.50.1580">
    <property type="entry name" value="Nucleoside phosphorylase domain"/>
    <property type="match status" value="1"/>
</dbReference>
<accession>A0ABY6UBT4</accession>
<proteinExistence type="predicted"/>
<keyword evidence="3" id="KW-1185">Reference proteome</keyword>
<dbReference type="PROSITE" id="PS50297">
    <property type="entry name" value="ANK_REP_REGION"/>
    <property type="match status" value="3"/>
</dbReference>
<keyword evidence="1" id="KW-0040">ANK repeat</keyword>
<evidence type="ECO:0000256" key="1">
    <source>
        <dbReference type="PROSITE-ProRule" id="PRU00023"/>
    </source>
</evidence>
<dbReference type="EMBL" id="CABFNS010000768">
    <property type="protein sequence ID" value="VUC27486.1"/>
    <property type="molecule type" value="Genomic_DNA"/>
</dbReference>
<dbReference type="Proteomes" id="UP000766486">
    <property type="component" value="Unassembled WGS sequence"/>
</dbReference>
<dbReference type="PROSITE" id="PS50088">
    <property type="entry name" value="ANK_REPEAT"/>
    <property type="match status" value="3"/>
</dbReference>
<feature type="repeat" description="ANK" evidence="1">
    <location>
        <begin position="443"/>
        <end position="465"/>
    </location>
</feature>
<dbReference type="InterPro" id="IPR035994">
    <property type="entry name" value="Nucleoside_phosphorylase_sf"/>
</dbReference>
<feature type="repeat" description="ANK" evidence="1">
    <location>
        <begin position="341"/>
        <end position="365"/>
    </location>
</feature>
<evidence type="ECO:0000313" key="2">
    <source>
        <dbReference type="EMBL" id="VUC27486.1"/>
    </source>
</evidence>
<dbReference type="PANTHER" id="PTHR46082:SF11">
    <property type="entry name" value="AAA+ ATPASE DOMAIN-CONTAINING PROTEIN-RELATED"/>
    <property type="match status" value="1"/>
</dbReference>
<dbReference type="PANTHER" id="PTHR46082">
    <property type="entry name" value="ATP/GTP-BINDING PROTEIN-RELATED"/>
    <property type="match status" value="1"/>
</dbReference>
<feature type="repeat" description="ANK" evidence="1">
    <location>
        <begin position="409"/>
        <end position="433"/>
    </location>
</feature>
<dbReference type="InterPro" id="IPR053137">
    <property type="entry name" value="NLR-like"/>
</dbReference>
<dbReference type="Gene3D" id="1.25.40.20">
    <property type="entry name" value="Ankyrin repeat-containing domain"/>
    <property type="match status" value="3"/>
</dbReference>
<dbReference type="Pfam" id="PF12796">
    <property type="entry name" value="Ank_2"/>
    <property type="match status" value="4"/>
</dbReference>
<dbReference type="InterPro" id="IPR036770">
    <property type="entry name" value="Ankyrin_rpt-contain_sf"/>
</dbReference>
<dbReference type="InterPro" id="IPR002110">
    <property type="entry name" value="Ankyrin_rpt"/>
</dbReference>
<comment type="caution">
    <text evidence="2">The sequence shown here is derived from an EMBL/GenBank/DDBJ whole genome shotgun (WGS) entry which is preliminary data.</text>
</comment>
<dbReference type="Pfam" id="PF13637">
    <property type="entry name" value="Ank_4"/>
    <property type="match status" value="1"/>
</dbReference>
<dbReference type="SUPFAM" id="SSF48403">
    <property type="entry name" value="Ankyrin repeat"/>
    <property type="match status" value="2"/>
</dbReference>
<gene>
    <name evidence="2" type="ORF">CLO192961_LOCUS211843</name>
</gene>